<dbReference type="Proteomes" id="UP000887540">
    <property type="component" value="Unplaced"/>
</dbReference>
<proteinExistence type="predicted"/>
<evidence type="ECO:0000313" key="3">
    <source>
        <dbReference type="WBParaSite" id="ACRNAN_scaffold13647.g17229.t1"/>
    </source>
</evidence>
<dbReference type="SUPFAM" id="SSF51011">
    <property type="entry name" value="Glycosyl hydrolase domain"/>
    <property type="match status" value="1"/>
</dbReference>
<sequence length="78" mass="8488">MLPMKQPYYSHAIALLNRGNNVQTTSFVLSDLGLNNPAGYTVMDLWAGKIVGTFRPNDTYVASVNATGVHFIKATINS</sequence>
<protein>
    <submittedName>
        <fullName evidence="3">Alpha galactosidase C-terminal beta sandwich domain-containing protein</fullName>
    </submittedName>
</protein>
<name>A0A914CT06_9BILA</name>
<feature type="domain" description="Alpha galactosidase C-terminal" evidence="1">
    <location>
        <begin position="10"/>
        <end position="73"/>
    </location>
</feature>
<dbReference type="AlphaFoldDB" id="A0A914CT06"/>
<dbReference type="InterPro" id="IPR041233">
    <property type="entry name" value="Melibiase_C"/>
</dbReference>
<dbReference type="WBParaSite" id="ACRNAN_scaffold13647.g17229.t1">
    <property type="protein sequence ID" value="ACRNAN_scaffold13647.g17229.t1"/>
    <property type="gene ID" value="ACRNAN_scaffold13647.g17229"/>
</dbReference>
<dbReference type="Gene3D" id="2.60.40.1180">
    <property type="entry name" value="Golgi alpha-mannosidase II"/>
    <property type="match status" value="1"/>
</dbReference>
<accession>A0A914CT06</accession>
<dbReference type="Pfam" id="PF17801">
    <property type="entry name" value="Melibiase_C"/>
    <property type="match status" value="1"/>
</dbReference>
<evidence type="ECO:0000313" key="2">
    <source>
        <dbReference type="Proteomes" id="UP000887540"/>
    </source>
</evidence>
<reference evidence="3" key="1">
    <citation type="submission" date="2022-11" db="UniProtKB">
        <authorList>
            <consortium name="WormBaseParasite"/>
        </authorList>
    </citation>
    <scope>IDENTIFICATION</scope>
</reference>
<evidence type="ECO:0000259" key="1">
    <source>
        <dbReference type="Pfam" id="PF17801"/>
    </source>
</evidence>
<keyword evidence="2" id="KW-1185">Reference proteome</keyword>
<dbReference type="InterPro" id="IPR013780">
    <property type="entry name" value="Glyco_hydro_b"/>
</dbReference>
<organism evidence="2 3">
    <name type="scientific">Acrobeloides nanus</name>
    <dbReference type="NCBI Taxonomy" id="290746"/>
    <lineage>
        <taxon>Eukaryota</taxon>
        <taxon>Metazoa</taxon>
        <taxon>Ecdysozoa</taxon>
        <taxon>Nematoda</taxon>
        <taxon>Chromadorea</taxon>
        <taxon>Rhabditida</taxon>
        <taxon>Tylenchina</taxon>
        <taxon>Cephalobomorpha</taxon>
        <taxon>Cephaloboidea</taxon>
        <taxon>Cephalobidae</taxon>
        <taxon>Acrobeloides</taxon>
    </lineage>
</organism>